<dbReference type="SUPFAM" id="SSF159275">
    <property type="entry name" value="PA1994-like"/>
    <property type="match status" value="1"/>
</dbReference>
<evidence type="ECO:0000313" key="3">
    <source>
        <dbReference type="Proteomes" id="UP000002700"/>
    </source>
</evidence>
<dbReference type="EMBL" id="CP000125">
    <property type="protein sequence ID" value="ABA51398.1"/>
    <property type="molecule type" value="Genomic_DNA"/>
</dbReference>
<protein>
    <submittedName>
        <fullName evidence="2">Uncharacterized protein</fullName>
    </submittedName>
</protein>
<dbReference type="InterPro" id="IPR009467">
    <property type="entry name" value="Glycolipid-bd_prot_put"/>
</dbReference>
<reference evidence="2 3" key="1">
    <citation type="submission" date="2005-09" db="EMBL/GenBank/DDBJ databases">
        <authorList>
            <person name="Woods D.E."/>
            <person name="Nierman W.C."/>
        </authorList>
    </citation>
    <scope>NUCLEOTIDE SEQUENCE [LARGE SCALE GENOMIC DNA]</scope>
    <source>
        <strain evidence="2 3">1710b</strain>
    </source>
</reference>
<feature type="compositionally biased region" description="Basic residues" evidence="1">
    <location>
        <begin position="209"/>
        <end position="222"/>
    </location>
</feature>
<dbReference type="Proteomes" id="UP000002700">
    <property type="component" value="Chromosome II"/>
</dbReference>
<dbReference type="EnsemblBacteria" id="ABA51398">
    <property type="protein sequence ID" value="ABA51398"/>
    <property type="gene ID" value="BURPS1710b_A2515"/>
</dbReference>
<organism evidence="2 3">
    <name type="scientific">Burkholderia pseudomallei (strain 1710b)</name>
    <dbReference type="NCBI Taxonomy" id="320372"/>
    <lineage>
        <taxon>Bacteria</taxon>
        <taxon>Pseudomonadati</taxon>
        <taxon>Pseudomonadota</taxon>
        <taxon>Betaproteobacteria</taxon>
        <taxon>Burkholderiales</taxon>
        <taxon>Burkholderiaceae</taxon>
        <taxon>Burkholderia</taxon>
        <taxon>pseudomallei group</taxon>
    </lineage>
</organism>
<gene>
    <name evidence="2" type="ordered locus">BURPS1710b_A2515</name>
</gene>
<dbReference type="KEGG" id="bpm:BURPS1710b_A2515"/>
<dbReference type="Pfam" id="PF06475">
    <property type="entry name" value="Glycolipid_bind"/>
    <property type="match status" value="1"/>
</dbReference>
<sequence length="410" mass="44681">MRNAERLASAVSFFAEARRVGRLRGRELVYVAAPRFVLHARFHRVPNPAGCACAAFQRCVDAANGRRRGAHHPADGCRRMGGVRARALRSRPGRIRCGGALCTGSGACRRGGGCRRAARRQRGALRPREACVGMPVARSAARAGVLGGAAVELGAHAAIRRDRAAWWCEQCVAVHYGSTWIAMDRSPRPSPGTVQDPRDGGGVPASGTRAHRKRGIGPRRPRGRTMREVRWASLEHDGIEHLAFERHARGSVAESVVVGRSGGRAYGLAYRVVCDARWRAKHVIVTMMGGGTLELRGDGEGRWRNAADERLGALDGCIDVDIAATPYTNTLPIRRLGLARGERRPVDVVYVSIPDLAVSAMQQAYQCIVPDRVYRYESVVSGFTAHLEVDRDGLVVDYEALFRRASDDAR</sequence>
<dbReference type="HOGENOM" id="CLU_055771_0_0_4"/>
<dbReference type="AlphaFoldDB" id="Q3JFI8"/>
<feature type="region of interest" description="Disordered" evidence="1">
    <location>
        <begin position="183"/>
        <end position="222"/>
    </location>
</feature>
<evidence type="ECO:0000313" key="2">
    <source>
        <dbReference type="EMBL" id="ABA51398.1"/>
    </source>
</evidence>
<name>Q3JFI8_BURP1</name>
<accession>Q3JFI8</accession>
<proteinExistence type="predicted"/>
<evidence type="ECO:0000256" key="1">
    <source>
        <dbReference type="SAM" id="MobiDB-lite"/>
    </source>
</evidence>